<dbReference type="InterPro" id="IPR016024">
    <property type="entry name" value="ARM-type_fold"/>
</dbReference>
<dbReference type="GeneID" id="80901291"/>
<evidence type="ECO:0000256" key="2">
    <source>
        <dbReference type="ARBA" id="ARBA00009466"/>
    </source>
</evidence>
<feature type="domain" description="Exportin-1/Importin-beta-like" evidence="10">
    <location>
        <begin position="130"/>
        <end position="312"/>
    </location>
</feature>
<evidence type="ECO:0000256" key="9">
    <source>
        <dbReference type="RuleBase" id="RU366037"/>
    </source>
</evidence>
<dbReference type="GO" id="GO:0071528">
    <property type="term" value="P:tRNA re-export from nucleus"/>
    <property type="evidence" value="ECO:0007669"/>
    <property type="project" value="UniProtKB-UniRule"/>
</dbReference>
<dbReference type="STRING" id="2020962.A0A2N1JDI4"/>
<comment type="subcellular location">
    <subcellularLocation>
        <location evidence="1 9">Cytoplasm</location>
    </subcellularLocation>
    <subcellularLocation>
        <location evidence="9">Nucleus</location>
    </subcellularLocation>
    <text evidence="9">Shuttles between the nucleus and the cytoplasm.</text>
</comment>
<dbReference type="GO" id="GO:0016363">
    <property type="term" value="C:nuclear matrix"/>
    <property type="evidence" value="ECO:0007669"/>
    <property type="project" value="TreeGrafter"/>
</dbReference>
<dbReference type="GO" id="GO:0005643">
    <property type="term" value="C:nuclear pore"/>
    <property type="evidence" value="ECO:0007669"/>
    <property type="project" value="TreeGrafter"/>
</dbReference>
<feature type="domain" description="Exportin-T C-terminal" evidence="11">
    <location>
        <begin position="598"/>
        <end position="1096"/>
    </location>
</feature>
<keyword evidence="5 9" id="KW-0963">Cytoplasm</keyword>
<organism evidence="12 13">
    <name type="scientific">Malassezia vespertilionis</name>
    <dbReference type="NCBI Taxonomy" id="2020962"/>
    <lineage>
        <taxon>Eukaryota</taxon>
        <taxon>Fungi</taxon>
        <taxon>Dikarya</taxon>
        <taxon>Basidiomycota</taxon>
        <taxon>Ustilaginomycotina</taxon>
        <taxon>Malasseziomycetes</taxon>
        <taxon>Malasseziales</taxon>
        <taxon>Malasseziaceae</taxon>
        <taxon>Malassezia</taxon>
    </lineage>
</organism>
<dbReference type="PANTHER" id="PTHR15952">
    <property type="entry name" value="EXPORTIN-T/LOS1"/>
    <property type="match status" value="1"/>
</dbReference>
<dbReference type="RefSeq" id="XP_056062600.1">
    <property type="nucleotide sequence ID" value="XM_056206625.1"/>
</dbReference>
<dbReference type="AlphaFoldDB" id="A0A2N1JDI4"/>
<name>A0A2N1JDI4_9BASI</name>
<dbReference type="Pfam" id="PF08389">
    <property type="entry name" value="Xpo1"/>
    <property type="match status" value="1"/>
</dbReference>
<dbReference type="OrthoDB" id="26399at2759"/>
<evidence type="ECO:0000256" key="1">
    <source>
        <dbReference type="ARBA" id="ARBA00004496"/>
    </source>
</evidence>
<evidence type="ECO:0000313" key="12">
    <source>
        <dbReference type="EMBL" id="PKI84603.1"/>
    </source>
</evidence>
<evidence type="ECO:0000259" key="11">
    <source>
        <dbReference type="Pfam" id="PF19282"/>
    </source>
</evidence>
<evidence type="ECO:0000256" key="8">
    <source>
        <dbReference type="ARBA" id="ARBA00023242"/>
    </source>
</evidence>
<dbReference type="PANTHER" id="PTHR15952:SF11">
    <property type="entry name" value="EXPORTIN-T"/>
    <property type="match status" value="1"/>
</dbReference>
<comment type="function">
    <text evidence="9">tRNA nucleus export receptor which facilitates tRNA translocation across the nuclear pore complex.</text>
</comment>
<comment type="similarity">
    <text evidence="2 9">Belongs to the exportin family.</text>
</comment>
<keyword evidence="4 9" id="KW-0813">Transport</keyword>
<keyword evidence="13" id="KW-1185">Reference proteome</keyword>
<evidence type="ECO:0000256" key="5">
    <source>
        <dbReference type="ARBA" id="ARBA00022490"/>
    </source>
</evidence>
<accession>A0A2N1JDI4</accession>
<dbReference type="EMBL" id="KZ454989">
    <property type="protein sequence ID" value="PKI84603.1"/>
    <property type="molecule type" value="Genomic_DNA"/>
</dbReference>
<dbReference type="Gene3D" id="1.25.10.10">
    <property type="entry name" value="Leucine-rich Repeat Variant"/>
    <property type="match status" value="1"/>
</dbReference>
<dbReference type="Pfam" id="PF19282">
    <property type="entry name" value="Exportin-T"/>
    <property type="match status" value="2"/>
</dbReference>
<dbReference type="GO" id="GO:0005737">
    <property type="term" value="C:cytoplasm"/>
    <property type="evidence" value="ECO:0007669"/>
    <property type="project" value="UniProtKB-SubCell"/>
</dbReference>
<protein>
    <recommendedName>
        <fullName evidence="3 9">Exportin-T</fullName>
    </recommendedName>
    <alternativeName>
        <fullName evidence="9">Exportin(tRNA)</fullName>
    </alternativeName>
    <alternativeName>
        <fullName evidence="9">tRNA exportin</fullName>
    </alternativeName>
</protein>
<keyword evidence="8 9" id="KW-0539">Nucleus</keyword>
<sequence length="1100" mass="121264">MDSQEEQLVQAVDIASNASTVSDAGLVSQALAYLEQLKQNTEESWNTGWAIWTARTDDRCSPKWSHAARLFGLNLVDDFLDKRYVALLVYANASVHQLPNAPEALSFLQESALSYLQSEFVLSNGENGLSFMKNKLAQTLSLLVLQTYSLSTSYSFFSVLLALCTTYAPAQQVQNGTLNAISTDLVMRVLHDLSLSLGSDVALRSVRSKERLQRDSAVRDEIRANHAMAIADLLWKIAQDALQAMESSNGQDKSEHYLTPSNAGALAQLSMAVVGDYVSWIDISLIINVHTVPLLFQALHSQHMQLRCVTSDTLCDVLCKGMKPGDKLSMIKGLNMDDVVSSLERSTRSAPGASGEAQAEFREHLAKLLNATCTELVKIAEDASDAEMQDMAHGTLLACLQTALAFLADEYDEPTEQLLPCVHLVLGLYKKNKRQGENVGVTLSPAQTEFVVQLIALVLHKFKFDSEIDWQDSSLVGGAASGGDDDDEEDDEHLVKSLELRKQLQVTLGALAAIHEPLVLNAVQSLVFSTLAAVGQQDLPWEQAELCLYVIYCCGEILHSVRGNKVGLGPHSFVQVPQEPGKSRNVRQSIAVYQSLPPNQLGEMLERLFHSSISTHPHPVVVLQYFECIVRYSSSFLLWPDLIPEALSVFLGERGLRNPHVGMRRRINYLFYRFVRDTRTAVPSAFVPKVLEGMQEAFVINAVLPSVTNDEDPLSKATEKAGAFDSQLYLFDTAGLLIAQLGAAPETQVMLFKAITIPLSEQLQQAVQQFGQDTSNLQTVLQVHHLTLALSTLAKGFPDYDPARATIPAWIPEFKPVTEQILMALTALNQFLIVREASRGAFARIVASAGPAVLPYIPTLTNALVNQVTEAELVDLVGFFGLIIHKYKENVHGVVDDLFFVLVNRIFSFLNQGVQGTDDLVRRSDTERAYFGLINALLSAGLDRVLLSEKNQQQLQTVLQSLVYYAENGEAVTQRSAIGVLVRLVALWGRSSNDTQAGLPGFEQFMYTAMLPIVFQVPSKASFDTSDAQSQLVLSELSVLLKTMCHVRKDEFIQYLTGVYLPRVQCPPELAMELAQNILALEAKPLKRYLETFIAKSRGA</sequence>
<feature type="domain" description="Exportin-T C-terminal" evidence="11">
    <location>
        <begin position="388"/>
        <end position="560"/>
    </location>
</feature>
<dbReference type="InterPro" id="IPR011989">
    <property type="entry name" value="ARM-like"/>
</dbReference>
<proteinExistence type="inferred from homology"/>
<dbReference type="GO" id="GO:0000049">
    <property type="term" value="F:tRNA binding"/>
    <property type="evidence" value="ECO:0007669"/>
    <property type="project" value="UniProtKB-UniRule"/>
</dbReference>
<dbReference type="GO" id="GO:0031267">
    <property type="term" value="F:small GTPase binding"/>
    <property type="evidence" value="ECO:0007669"/>
    <property type="project" value="InterPro"/>
</dbReference>
<dbReference type="InterPro" id="IPR045546">
    <property type="entry name" value="Exportin-T_C"/>
</dbReference>
<reference evidence="12 13" key="1">
    <citation type="submission" date="2017-10" db="EMBL/GenBank/DDBJ databases">
        <title>A novel species of cold-tolerant Malassezia isolated from bats.</title>
        <authorList>
            <person name="Lorch J.M."/>
            <person name="Palmer J.M."/>
            <person name="Vanderwolf K.J."/>
            <person name="Schmidt K.Z."/>
            <person name="Verant M.L."/>
            <person name="Weller T.J."/>
            <person name="Blehert D.S."/>
        </authorList>
    </citation>
    <scope>NUCLEOTIDE SEQUENCE [LARGE SCALE GENOMIC DNA]</scope>
    <source>
        <strain evidence="12 13">NWHC:44797-103</strain>
    </source>
</reference>
<evidence type="ECO:0000256" key="7">
    <source>
        <dbReference type="ARBA" id="ARBA00022884"/>
    </source>
</evidence>
<dbReference type="InterPro" id="IPR040017">
    <property type="entry name" value="XPOT"/>
</dbReference>
<evidence type="ECO:0000256" key="4">
    <source>
        <dbReference type="ARBA" id="ARBA00022448"/>
    </source>
</evidence>
<evidence type="ECO:0000256" key="6">
    <source>
        <dbReference type="ARBA" id="ARBA00022555"/>
    </source>
</evidence>
<keyword evidence="6 9" id="KW-0820">tRNA-binding</keyword>
<gene>
    <name evidence="12" type="primary">LOS1</name>
    <name evidence="12" type="ORF">MVES_001684</name>
</gene>
<dbReference type="Proteomes" id="UP000232875">
    <property type="component" value="Unassembled WGS sequence"/>
</dbReference>
<keyword evidence="7 9" id="KW-0694">RNA-binding</keyword>
<dbReference type="InterPro" id="IPR013598">
    <property type="entry name" value="Exportin-1/Importin-b-like"/>
</dbReference>
<evidence type="ECO:0000259" key="10">
    <source>
        <dbReference type="Pfam" id="PF08389"/>
    </source>
</evidence>
<evidence type="ECO:0000313" key="13">
    <source>
        <dbReference type="Proteomes" id="UP000232875"/>
    </source>
</evidence>
<evidence type="ECO:0000256" key="3">
    <source>
        <dbReference type="ARBA" id="ARBA00018928"/>
    </source>
</evidence>
<dbReference type="SUPFAM" id="SSF48371">
    <property type="entry name" value="ARM repeat"/>
    <property type="match status" value="1"/>
</dbReference>